<dbReference type="EMBL" id="KN818222">
    <property type="protein sequence ID" value="KIL71394.1"/>
    <property type="molecule type" value="Genomic_DNA"/>
</dbReference>
<gene>
    <name evidence="2" type="ORF">M378DRAFT_154941</name>
</gene>
<reference evidence="2 3" key="1">
    <citation type="submission" date="2014-04" db="EMBL/GenBank/DDBJ databases">
        <title>Evolutionary Origins and Diversification of the Mycorrhizal Mutualists.</title>
        <authorList>
            <consortium name="DOE Joint Genome Institute"/>
            <consortium name="Mycorrhizal Genomics Consortium"/>
            <person name="Kohler A."/>
            <person name="Kuo A."/>
            <person name="Nagy L.G."/>
            <person name="Floudas D."/>
            <person name="Copeland A."/>
            <person name="Barry K.W."/>
            <person name="Cichocki N."/>
            <person name="Veneault-Fourrey C."/>
            <person name="LaButti K."/>
            <person name="Lindquist E.A."/>
            <person name="Lipzen A."/>
            <person name="Lundell T."/>
            <person name="Morin E."/>
            <person name="Murat C."/>
            <person name="Riley R."/>
            <person name="Ohm R."/>
            <person name="Sun H."/>
            <person name="Tunlid A."/>
            <person name="Henrissat B."/>
            <person name="Grigoriev I.V."/>
            <person name="Hibbett D.S."/>
            <person name="Martin F."/>
        </authorList>
    </citation>
    <scope>NUCLEOTIDE SEQUENCE [LARGE SCALE GENOMIC DNA]</scope>
    <source>
        <strain evidence="2 3">Koide BX008</strain>
    </source>
</reference>
<evidence type="ECO:0000256" key="1">
    <source>
        <dbReference type="SAM" id="MobiDB-lite"/>
    </source>
</evidence>
<name>A0A0C2TVN0_AMAMK</name>
<sequence>MGPGLEYQKHVKTPLLTPQLPGEGERAPRASLVMGPGLEHQKHVKTRVSTLESFA</sequence>
<proteinExistence type="predicted"/>
<dbReference type="HOGENOM" id="CLU_3031840_0_0_1"/>
<dbReference type="AlphaFoldDB" id="A0A0C2TVN0"/>
<dbReference type="InParanoid" id="A0A0C2TVN0"/>
<feature type="region of interest" description="Disordered" evidence="1">
    <location>
        <begin position="1"/>
        <end position="25"/>
    </location>
</feature>
<organism evidence="2 3">
    <name type="scientific">Amanita muscaria (strain Koide BX008)</name>
    <dbReference type="NCBI Taxonomy" id="946122"/>
    <lineage>
        <taxon>Eukaryota</taxon>
        <taxon>Fungi</taxon>
        <taxon>Dikarya</taxon>
        <taxon>Basidiomycota</taxon>
        <taxon>Agaricomycotina</taxon>
        <taxon>Agaricomycetes</taxon>
        <taxon>Agaricomycetidae</taxon>
        <taxon>Agaricales</taxon>
        <taxon>Pluteineae</taxon>
        <taxon>Amanitaceae</taxon>
        <taxon>Amanita</taxon>
    </lineage>
</organism>
<evidence type="ECO:0000313" key="2">
    <source>
        <dbReference type="EMBL" id="KIL71394.1"/>
    </source>
</evidence>
<dbReference type="Proteomes" id="UP000054549">
    <property type="component" value="Unassembled WGS sequence"/>
</dbReference>
<evidence type="ECO:0000313" key="3">
    <source>
        <dbReference type="Proteomes" id="UP000054549"/>
    </source>
</evidence>
<protein>
    <submittedName>
        <fullName evidence="2">Uncharacterized protein</fullName>
    </submittedName>
</protein>
<keyword evidence="3" id="KW-1185">Reference proteome</keyword>
<accession>A0A0C2TVN0</accession>